<evidence type="ECO:0000256" key="2">
    <source>
        <dbReference type="SAM" id="Phobius"/>
    </source>
</evidence>
<evidence type="ECO:0000313" key="4">
    <source>
        <dbReference type="Proteomes" id="UP000221165"/>
    </source>
</evidence>
<comment type="caution">
    <text evidence="3">The sequence shown here is derived from an EMBL/GenBank/DDBJ whole genome shotgun (WGS) entry which is preliminary data.</text>
</comment>
<dbReference type="Gene3D" id="3.60.15.10">
    <property type="entry name" value="Ribonuclease Z/Hydroxyacylglutathione hydrolase-like"/>
    <property type="match status" value="1"/>
</dbReference>
<dbReference type="SUPFAM" id="SSF56281">
    <property type="entry name" value="Metallo-hydrolase/oxidoreductase"/>
    <property type="match status" value="1"/>
</dbReference>
<evidence type="ECO:0000256" key="1">
    <source>
        <dbReference type="SAM" id="MobiDB-lite"/>
    </source>
</evidence>
<feature type="compositionally biased region" description="Basic and acidic residues" evidence="1">
    <location>
        <begin position="137"/>
        <end position="148"/>
    </location>
</feature>
<evidence type="ECO:0000313" key="3">
    <source>
        <dbReference type="EMBL" id="PHJ21731.1"/>
    </source>
</evidence>
<dbReference type="GeneID" id="94427834"/>
<keyword evidence="2" id="KW-1133">Transmembrane helix</keyword>
<dbReference type="VEuPathDB" id="ToxoDB:CSUI_004432"/>
<sequence length="420" mass="47106">MLSSSCEQRRDDSSSLPVNDRSREGFSGDDSTSRGKTQHSSHSERKGEGDKKKFSFNKENEELLCCCFSKKCFGFSVPAYMTQPAQRLGLVALDGAVRSRGCWGVCTPPNLEGGWINSPEWLVNQSGVQDGNEDEEQERKDEKDRSESKDERILVGKLYSCKSEADALLGSSISVSLADVNDVMQACRTLRYDERVCLRPRRRKQERRREEVERKTRGEDLERDEEKQGSMSPCGLTGGEECESDEDDDDVEVYVHCVRAGHTIGGAVWLFDAGGRKIIFGVDHCLSPLWHVDSSSLLHLLPSLLPTPSNPSPSSAFSSPSRWSFSPPCLFISDVHHSPVGASSWRYVYAISLSFFHFISFCLFLSFLSFLFSGVYSRVMGASYFPYVRRAWFPLYDRTIPGRSVACAGIDKRRAISIIM</sequence>
<feature type="region of interest" description="Disordered" evidence="1">
    <location>
        <begin position="207"/>
        <end position="245"/>
    </location>
</feature>
<feature type="region of interest" description="Disordered" evidence="1">
    <location>
        <begin position="1"/>
        <end position="52"/>
    </location>
</feature>
<dbReference type="RefSeq" id="XP_067923411.1">
    <property type="nucleotide sequence ID" value="XM_068064623.1"/>
</dbReference>
<organism evidence="3 4">
    <name type="scientific">Cystoisospora suis</name>
    <dbReference type="NCBI Taxonomy" id="483139"/>
    <lineage>
        <taxon>Eukaryota</taxon>
        <taxon>Sar</taxon>
        <taxon>Alveolata</taxon>
        <taxon>Apicomplexa</taxon>
        <taxon>Conoidasida</taxon>
        <taxon>Coccidia</taxon>
        <taxon>Eucoccidiorida</taxon>
        <taxon>Eimeriorina</taxon>
        <taxon>Sarcocystidae</taxon>
        <taxon>Cystoisospora</taxon>
    </lineage>
</organism>
<feature type="compositionally biased region" description="Basic and acidic residues" evidence="1">
    <location>
        <begin position="41"/>
        <end position="52"/>
    </location>
</feature>
<dbReference type="InterPro" id="IPR036866">
    <property type="entry name" value="RibonucZ/Hydroxyglut_hydro"/>
</dbReference>
<reference evidence="3 4" key="1">
    <citation type="journal article" date="2017" name="Int. J. Parasitol.">
        <title>The genome of the protozoan parasite Cystoisospora suis and a reverse vaccinology approach to identify vaccine candidates.</title>
        <authorList>
            <person name="Palmieri N."/>
            <person name="Shrestha A."/>
            <person name="Ruttkowski B."/>
            <person name="Beck T."/>
            <person name="Vogl C."/>
            <person name="Tomley F."/>
            <person name="Blake D.P."/>
            <person name="Joachim A."/>
        </authorList>
    </citation>
    <scope>NUCLEOTIDE SEQUENCE [LARGE SCALE GENOMIC DNA]</scope>
    <source>
        <strain evidence="3 4">Wien I</strain>
    </source>
</reference>
<keyword evidence="2" id="KW-0812">Transmembrane</keyword>
<dbReference type="EMBL" id="MIGC01002068">
    <property type="protein sequence ID" value="PHJ21731.1"/>
    <property type="molecule type" value="Genomic_DNA"/>
</dbReference>
<dbReference type="AlphaFoldDB" id="A0A2C6KBK6"/>
<feature type="transmembrane region" description="Helical" evidence="2">
    <location>
        <begin position="347"/>
        <end position="372"/>
    </location>
</feature>
<keyword evidence="4" id="KW-1185">Reference proteome</keyword>
<protein>
    <submittedName>
        <fullName evidence="3">Beta-casp domain protein</fullName>
    </submittedName>
</protein>
<feature type="region of interest" description="Disordered" evidence="1">
    <location>
        <begin position="125"/>
        <end position="148"/>
    </location>
</feature>
<dbReference type="OrthoDB" id="332567at2759"/>
<name>A0A2C6KBK6_9APIC</name>
<feature type="compositionally biased region" description="Basic and acidic residues" evidence="1">
    <location>
        <begin position="207"/>
        <end position="228"/>
    </location>
</feature>
<gene>
    <name evidence="3" type="ORF">CSUI_004432</name>
</gene>
<proteinExistence type="predicted"/>
<accession>A0A2C6KBK6</accession>
<dbReference type="Proteomes" id="UP000221165">
    <property type="component" value="Unassembled WGS sequence"/>
</dbReference>
<keyword evidence="2" id="KW-0472">Membrane</keyword>